<evidence type="ECO:0000313" key="2">
    <source>
        <dbReference type="EMBL" id="CAO97924.1"/>
    </source>
</evidence>
<dbReference type="HOGENOM" id="CLU_1546277_0_0_6"/>
<proteinExistence type="predicted"/>
<dbReference type="RefSeq" id="WP_012442579.1">
    <property type="nucleotide sequence ID" value="NC_010694.1"/>
</dbReference>
<dbReference type="KEGG" id="eta:ETA_28780"/>
<gene>
    <name evidence="2" type="ordered locus">ETA_28780</name>
</gene>
<evidence type="ECO:0000256" key="1">
    <source>
        <dbReference type="SAM" id="SignalP"/>
    </source>
</evidence>
<sequence length="168" mass="17563">MKYPIYLCAPLLVMMGVASTVYALDSNTVQVAMKANVTASCTISTSTAAVVLDAIPASDFVGKKDGDPIGNSKVFKLTPTCYGKQNYTLTLTPLLTTSTACIKTSADFMRFCLSEDSKAIDFKNGSATLTKAVADGTKTFTVMPQVGKNNGVTAGDIEGGLTIIIAPQ</sequence>
<evidence type="ECO:0008006" key="4">
    <source>
        <dbReference type="Google" id="ProtNLM"/>
    </source>
</evidence>
<keyword evidence="1" id="KW-0732">Signal</keyword>
<reference evidence="2 3" key="1">
    <citation type="journal article" date="2008" name="Environ. Microbiol.">
        <title>The genome of Erwinia tasmaniensis strain Et1/99, a non-pathogenic bacterium in the genus Erwinia.</title>
        <authorList>
            <person name="Kube M."/>
            <person name="Migdoll A.M."/>
            <person name="Mueller I."/>
            <person name="Kuhl H."/>
            <person name="Beck A."/>
            <person name="Reinhardt R."/>
            <person name="Geider K."/>
        </authorList>
    </citation>
    <scope>NUCLEOTIDE SEQUENCE [LARGE SCALE GENOMIC DNA]</scope>
    <source>
        <strain evidence="3">DSM 17950 / CFBP 7177 / CIP 109463 / NCPPB 4357 / Et1/99</strain>
    </source>
</reference>
<keyword evidence="3" id="KW-1185">Reference proteome</keyword>
<evidence type="ECO:0000313" key="3">
    <source>
        <dbReference type="Proteomes" id="UP000001726"/>
    </source>
</evidence>
<dbReference type="EMBL" id="CU468135">
    <property type="protein sequence ID" value="CAO97924.1"/>
    <property type="molecule type" value="Genomic_DNA"/>
</dbReference>
<dbReference type="eggNOG" id="ENOG502ZGK3">
    <property type="taxonomic scope" value="Bacteria"/>
</dbReference>
<feature type="chain" id="PRO_5002781848" description="Fimbrial protein" evidence="1">
    <location>
        <begin position="24"/>
        <end position="168"/>
    </location>
</feature>
<dbReference type="AlphaFoldDB" id="B2VL02"/>
<protein>
    <recommendedName>
        <fullName evidence="4">Fimbrial protein</fullName>
    </recommendedName>
</protein>
<dbReference type="Proteomes" id="UP000001726">
    <property type="component" value="Chromosome"/>
</dbReference>
<name>B2VL02_ERWT9</name>
<accession>B2VL02</accession>
<organism evidence="2 3">
    <name type="scientific">Erwinia tasmaniensis (strain DSM 17950 / CFBP 7177 / CIP 109463 / NCPPB 4357 / Et1/99)</name>
    <dbReference type="NCBI Taxonomy" id="465817"/>
    <lineage>
        <taxon>Bacteria</taxon>
        <taxon>Pseudomonadati</taxon>
        <taxon>Pseudomonadota</taxon>
        <taxon>Gammaproteobacteria</taxon>
        <taxon>Enterobacterales</taxon>
        <taxon>Erwiniaceae</taxon>
        <taxon>Erwinia</taxon>
    </lineage>
</organism>
<dbReference type="OrthoDB" id="6465889at2"/>
<dbReference type="STRING" id="465817.ETA_28780"/>
<feature type="signal peptide" evidence="1">
    <location>
        <begin position="1"/>
        <end position="23"/>
    </location>
</feature>